<dbReference type="Pfam" id="PF00053">
    <property type="entry name" value="EGF_laminin"/>
    <property type="match status" value="1"/>
</dbReference>
<feature type="transmembrane region" description="Helical" evidence="14">
    <location>
        <begin position="870"/>
        <end position="891"/>
    </location>
</feature>
<keyword evidence="7 14" id="KW-1133">Transmembrane helix</keyword>
<evidence type="ECO:0000256" key="5">
    <source>
        <dbReference type="ARBA" id="ARBA00022729"/>
    </source>
</evidence>
<dbReference type="InterPro" id="IPR056863">
    <property type="entry name" value="LMN_ATRN_NET-like_EGF"/>
</dbReference>
<dbReference type="GO" id="GO:0048513">
    <property type="term" value="P:animal organ development"/>
    <property type="evidence" value="ECO:0007669"/>
    <property type="project" value="UniProtKB-ARBA"/>
</dbReference>
<dbReference type="SUPFAM" id="SSF117281">
    <property type="entry name" value="Kelch motif"/>
    <property type="match status" value="1"/>
</dbReference>
<dbReference type="Proteomes" id="UP000005205">
    <property type="component" value="Unassembled WGS sequence"/>
</dbReference>
<dbReference type="EMBL" id="ADTU01000415">
    <property type="status" value="NOT_ANNOTATED_CDS"/>
    <property type="molecule type" value="Genomic_DNA"/>
</dbReference>
<feature type="region of interest" description="Disordered" evidence="13">
    <location>
        <begin position="998"/>
        <end position="1029"/>
    </location>
</feature>
<feature type="domain" description="Laminin EGF-like" evidence="15">
    <location>
        <begin position="649"/>
        <end position="696"/>
    </location>
</feature>
<dbReference type="PANTHER" id="PTHR46376:SF2">
    <property type="entry name" value="DISTRACTED, ISOFORM B"/>
    <property type="match status" value="1"/>
</dbReference>
<dbReference type="Gene3D" id="2.120.10.80">
    <property type="entry name" value="Kelch-type beta propeller"/>
    <property type="match status" value="1"/>
</dbReference>
<keyword evidence="10" id="KW-0325">Glycoprotein</keyword>
<keyword evidence="6" id="KW-0677">Repeat</keyword>
<feature type="disulfide bond" evidence="12">
    <location>
        <begin position="680"/>
        <end position="694"/>
    </location>
</feature>
<dbReference type="SMART" id="SM00423">
    <property type="entry name" value="PSI"/>
    <property type="match status" value="4"/>
</dbReference>
<evidence type="ECO:0000256" key="4">
    <source>
        <dbReference type="ARBA" id="ARBA00022692"/>
    </source>
</evidence>
<dbReference type="InParanoid" id="A0A158NBU6"/>
<evidence type="ECO:0000256" key="12">
    <source>
        <dbReference type="PROSITE-ProRule" id="PRU00460"/>
    </source>
</evidence>
<proteinExistence type="predicted"/>
<evidence type="ECO:0000256" key="13">
    <source>
        <dbReference type="SAM" id="MobiDB-lite"/>
    </source>
</evidence>
<reference evidence="17" key="1">
    <citation type="journal article" date="2011" name="PLoS Genet.">
        <title>The genome sequence of the leaf-cutter ant Atta cephalotes reveals insights into its obligate symbiotic lifestyle.</title>
        <authorList>
            <person name="Suen G."/>
            <person name="Teiling C."/>
            <person name="Li L."/>
            <person name="Holt C."/>
            <person name="Abouheif E."/>
            <person name="Bornberg-Bauer E."/>
            <person name="Bouffard P."/>
            <person name="Caldera E.J."/>
            <person name="Cash E."/>
            <person name="Cavanaugh A."/>
            <person name="Denas O."/>
            <person name="Elhaik E."/>
            <person name="Fave M.J."/>
            <person name="Gadau J."/>
            <person name="Gibson J.D."/>
            <person name="Graur D."/>
            <person name="Grubbs K.J."/>
            <person name="Hagen D.E."/>
            <person name="Harkins T.T."/>
            <person name="Helmkampf M."/>
            <person name="Hu H."/>
            <person name="Johnson B.R."/>
            <person name="Kim J."/>
            <person name="Marsh S.E."/>
            <person name="Moeller J.A."/>
            <person name="Munoz-Torres M.C."/>
            <person name="Murphy M.C."/>
            <person name="Naughton M.C."/>
            <person name="Nigam S."/>
            <person name="Overson R."/>
            <person name="Rajakumar R."/>
            <person name="Reese J.T."/>
            <person name="Scott J.J."/>
            <person name="Smith C.R."/>
            <person name="Tao S."/>
            <person name="Tsutsui N.D."/>
            <person name="Viljakainen L."/>
            <person name="Wissler L."/>
            <person name="Yandell M.D."/>
            <person name="Zimmer F."/>
            <person name="Taylor J."/>
            <person name="Slater S.C."/>
            <person name="Clifton S.W."/>
            <person name="Warren W.C."/>
            <person name="Elsik C.G."/>
            <person name="Smith C.D."/>
            <person name="Weinstock G.M."/>
            <person name="Gerardo N.M."/>
            <person name="Currie C.R."/>
        </authorList>
    </citation>
    <scope>NUCLEOTIDE SEQUENCE [LARGE SCALE GENOMIC DNA]</scope>
</reference>
<sequence length="1029" mass="115033">MAEIVQMFLFLYKSKYRRKRRRDVDDDDGDGAWFDHNREQNCDRQWRCRCRCGHGSSGGGSGGGNAIATVPWAPFLLWVALVCWVVHVSAAASTSSSSPTLDAGCDPDTCVNGVCENGICVCREGWQGAHCQFCGGKVSCLNYAKNRRVAGHTATRVSHGKKEKMVVIFGYSPQYGYLNTVQEYSLGTREWQIVKTSGFPVRGGYGHSSAYDPLTNLIYVYGGYVSESQSTHILSSRLYSYHPNYCEWRLLTSAPSARFFHTATFVTSGLMLVFGGNMHNDTQQSHGARCYSADTLGYDVTCDTWHQYTMPKDMSDLPRYGHSATVFEKSMYIYGGFDGEMLSDMLRYTPGNCEHLTNQNQCLNARIGVKCVWHKRDNRCLQITKIPQHVLNHKEYDEHDGIYMKCNLDDKPPRGMTSHAELCKLFTDCVTCVQTSYNCVWCGKSCLHMSCRDNPNSPNSAITELEHCDQNTGIECLQLHTCHACSSNPRCIWSWSNGPDRCKPQSKTREVSVLNGTSIQAQRLTMDPCRSPCAEYTACRNCTESDCIWCQNEAKCVDKNAYPASFPYGQCREWTTIDARCRATETGREWCSFYSSCAACRSDPGCGWCDDGSDTGKGSCMPGGARGPSSKSSNTCLLEHWYFTKCPTCQCNGHSRCLPNTSECIQPCGNLTYGSHCDKCIPGFYGSPLNGATCQPCSCNNQGTLCTSETGKCYCTTKGIIGDHCERCDVSGLYHGDPTINKGSCFYDLAIDYQFTFNLSKKEDRHYRAINFKNSPPKADIDAEFSITCSVLAKMNVSIKKVNSDEVKLVTNANCTTTMYKHRFSKADYNFGSEDNNTLTTFYVYVYDFQPPLWIQISFSQYSKLNLQQFFITFCTCFLALLLVAAILWKIKQKYDMYRRRQRLFLEMEQMASRAFSQVLVEIERRDVDNSDSERGDADFTNCRKKKKNAPSPIALEPCCGNRAAVLSLLVRLPTGGEPYTPAGQSAGLAVASALVTLGSPRRPSQELTTKEPKKTRKSASQHPDSTCI</sequence>
<dbReference type="PROSITE" id="PS50027">
    <property type="entry name" value="EGF_LAM_2"/>
    <property type="match status" value="1"/>
</dbReference>
<dbReference type="Pfam" id="PF01437">
    <property type="entry name" value="PSI"/>
    <property type="match status" value="2"/>
</dbReference>
<dbReference type="InterPro" id="IPR015915">
    <property type="entry name" value="Kelch-typ_b-propeller"/>
</dbReference>
<feature type="region of interest" description="Disordered" evidence="13">
    <location>
        <begin position="930"/>
        <end position="950"/>
    </location>
</feature>
<dbReference type="OrthoDB" id="9998912at2759"/>
<keyword evidence="9 12" id="KW-1015">Disulfide bond</keyword>
<dbReference type="PROSITE" id="PS00022">
    <property type="entry name" value="EGF_1"/>
    <property type="match status" value="1"/>
</dbReference>
<evidence type="ECO:0000256" key="6">
    <source>
        <dbReference type="ARBA" id="ARBA00022737"/>
    </source>
</evidence>
<name>A0A158NBU6_ATTCE</name>
<organism evidence="16 17">
    <name type="scientific">Atta cephalotes</name>
    <name type="common">Leafcutter ant</name>
    <dbReference type="NCBI Taxonomy" id="12957"/>
    <lineage>
        <taxon>Eukaryota</taxon>
        <taxon>Metazoa</taxon>
        <taxon>Ecdysozoa</taxon>
        <taxon>Arthropoda</taxon>
        <taxon>Hexapoda</taxon>
        <taxon>Insecta</taxon>
        <taxon>Pterygota</taxon>
        <taxon>Neoptera</taxon>
        <taxon>Endopterygota</taxon>
        <taxon>Hymenoptera</taxon>
        <taxon>Apocrita</taxon>
        <taxon>Aculeata</taxon>
        <taxon>Formicoidea</taxon>
        <taxon>Formicidae</taxon>
        <taxon>Myrmicinae</taxon>
        <taxon>Atta</taxon>
    </lineage>
</organism>
<feature type="disulfide bond" evidence="12">
    <location>
        <begin position="668"/>
        <end position="677"/>
    </location>
</feature>
<keyword evidence="4 14" id="KW-0812">Transmembrane</keyword>
<dbReference type="GO" id="GO:0048731">
    <property type="term" value="P:system development"/>
    <property type="evidence" value="ECO:0007669"/>
    <property type="project" value="UniProtKB-ARBA"/>
</dbReference>
<dbReference type="FunCoup" id="A0A158NBU6">
    <property type="interactions" value="1150"/>
</dbReference>
<keyword evidence="8 14" id="KW-0472">Membrane</keyword>
<dbReference type="InterPro" id="IPR002049">
    <property type="entry name" value="LE_dom"/>
</dbReference>
<dbReference type="EnsemblMetazoa" id="XM_012199614.1">
    <property type="protein sequence ID" value="XP_012055004.1"/>
    <property type="gene ID" value="LOC105618072"/>
</dbReference>
<evidence type="ECO:0000256" key="11">
    <source>
        <dbReference type="ARBA" id="ARBA00023292"/>
    </source>
</evidence>
<dbReference type="PANTHER" id="PTHR46376">
    <property type="entry name" value="LEUCINE-ZIPPER-LIKE TRANSCRIPTIONAL REGULATOR 1"/>
    <property type="match status" value="1"/>
</dbReference>
<comment type="caution">
    <text evidence="12">Lacks conserved residue(s) required for the propagation of feature annotation.</text>
</comment>
<reference evidence="16" key="2">
    <citation type="submission" date="2016-04" db="UniProtKB">
        <authorList>
            <consortium name="EnsemblMetazoa"/>
        </authorList>
    </citation>
    <scope>IDENTIFICATION</scope>
</reference>
<dbReference type="InterPro" id="IPR056732">
    <property type="entry name" value="GBD_ATRN"/>
</dbReference>
<dbReference type="InterPro" id="IPR056737">
    <property type="entry name" value="Beta-prop_ATRN-MKLN-like"/>
</dbReference>
<dbReference type="Pfam" id="PF24972">
    <property type="entry name" value="GBD_ATRN"/>
    <property type="match status" value="1"/>
</dbReference>
<evidence type="ECO:0000256" key="1">
    <source>
        <dbReference type="ARBA" id="ARBA00004167"/>
    </source>
</evidence>
<evidence type="ECO:0000256" key="8">
    <source>
        <dbReference type="ARBA" id="ARBA00023136"/>
    </source>
</evidence>
<evidence type="ECO:0000256" key="9">
    <source>
        <dbReference type="ARBA" id="ARBA00023157"/>
    </source>
</evidence>
<evidence type="ECO:0000256" key="7">
    <source>
        <dbReference type="ARBA" id="ARBA00022989"/>
    </source>
</evidence>
<evidence type="ECO:0000256" key="3">
    <source>
        <dbReference type="ARBA" id="ARBA00022536"/>
    </source>
</evidence>
<dbReference type="KEGG" id="acep:105618072"/>
<dbReference type="SMART" id="SM00180">
    <property type="entry name" value="EGF_Lam"/>
    <property type="match status" value="2"/>
</dbReference>
<keyword evidence="5" id="KW-0732">Signal</keyword>
<dbReference type="GO" id="GO:0005794">
    <property type="term" value="C:Golgi apparatus"/>
    <property type="evidence" value="ECO:0007669"/>
    <property type="project" value="TreeGrafter"/>
</dbReference>
<evidence type="ECO:0000256" key="14">
    <source>
        <dbReference type="SAM" id="Phobius"/>
    </source>
</evidence>
<keyword evidence="3" id="KW-0245">EGF-like domain</keyword>
<dbReference type="AlphaFoldDB" id="A0A158NBU6"/>
<evidence type="ECO:0000256" key="2">
    <source>
        <dbReference type="ARBA" id="ARBA00022441"/>
    </source>
</evidence>
<dbReference type="Pfam" id="PF24981">
    <property type="entry name" value="Beta-prop_ATRN-LZTR1"/>
    <property type="match status" value="1"/>
</dbReference>
<keyword evidence="11 12" id="KW-0424">Laminin EGF-like domain</keyword>
<gene>
    <name evidence="16" type="primary">105618072</name>
</gene>
<protein>
    <recommendedName>
        <fullName evidence="15">Laminin EGF-like domain-containing protein</fullName>
    </recommendedName>
</protein>
<dbReference type="Gene3D" id="2.10.25.10">
    <property type="entry name" value="Laminin"/>
    <property type="match status" value="1"/>
</dbReference>
<evidence type="ECO:0000313" key="16">
    <source>
        <dbReference type="EnsemblMetazoa" id="XP_012055004.1"/>
    </source>
</evidence>
<dbReference type="STRING" id="12957.A0A158NBU6"/>
<accession>A0A158NBU6</accession>
<evidence type="ECO:0000256" key="10">
    <source>
        <dbReference type="ARBA" id="ARBA00023180"/>
    </source>
</evidence>
<keyword evidence="2" id="KW-0880">Kelch repeat</keyword>
<dbReference type="CDD" id="cd00055">
    <property type="entry name" value="EGF_Lam"/>
    <property type="match status" value="2"/>
</dbReference>
<dbReference type="InterPro" id="IPR000742">
    <property type="entry name" value="EGF"/>
</dbReference>
<dbReference type="EMBL" id="ADTU01000417">
    <property type="status" value="NOT_ANNOTATED_CDS"/>
    <property type="molecule type" value="Genomic_DNA"/>
</dbReference>
<dbReference type="InterPro" id="IPR002165">
    <property type="entry name" value="Plexin_repeat"/>
</dbReference>
<dbReference type="EMBL" id="ADTU01000416">
    <property type="status" value="NOT_ANNOTATED_CDS"/>
    <property type="molecule type" value="Genomic_DNA"/>
</dbReference>
<dbReference type="InterPro" id="IPR016201">
    <property type="entry name" value="PSI"/>
</dbReference>
<evidence type="ECO:0000313" key="17">
    <source>
        <dbReference type="Proteomes" id="UP000005205"/>
    </source>
</evidence>
<keyword evidence="17" id="KW-1185">Reference proteome</keyword>
<dbReference type="EMBL" id="ADTU01000414">
    <property type="status" value="NOT_ANNOTATED_CDS"/>
    <property type="molecule type" value="Genomic_DNA"/>
</dbReference>
<comment type="subcellular location">
    <subcellularLocation>
        <location evidence="1">Membrane</location>
        <topology evidence="1">Single-pass membrane protein</topology>
    </subcellularLocation>
</comment>
<dbReference type="GO" id="GO:0016020">
    <property type="term" value="C:membrane"/>
    <property type="evidence" value="ECO:0007669"/>
    <property type="project" value="UniProtKB-SubCell"/>
</dbReference>
<dbReference type="InterPro" id="IPR051568">
    <property type="entry name" value="LZTR1/Attractin"/>
</dbReference>
<dbReference type="Pfam" id="PF24973">
    <property type="entry name" value="EGF_LMN_ATRN"/>
    <property type="match status" value="1"/>
</dbReference>
<evidence type="ECO:0000259" key="15">
    <source>
        <dbReference type="PROSITE" id="PS50027"/>
    </source>
</evidence>
<dbReference type="SUPFAM" id="SSF57196">
    <property type="entry name" value="EGF/Laminin"/>
    <property type="match status" value="1"/>
</dbReference>
<dbReference type="eggNOG" id="KOG1388">
    <property type="taxonomic scope" value="Eukaryota"/>
</dbReference>